<sequence>MIFLLIFTVVLAIFIRIVAHLITRRGPRVIKFVGPRGAGKTKTLNALMGIHGRTVPTLESYKVIYKGMEIHDVIPKDGSFFERYGIDDPSATYFFFLRSMDDSYGIPGAKGLNVRLVYCQPYDGKEALERGVLVLDKDLTHIEKYFS</sequence>
<dbReference type="GeneID" id="9698457"/>
<name>E0S900_ENCIT</name>
<accession>E0S900</accession>
<evidence type="ECO:0000313" key="1">
    <source>
        <dbReference type="EMBL" id="ADM12265.1"/>
    </source>
</evidence>
<dbReference type="KEGG" id="ein:Eint_091370"/>
<reference evidence="1 2" key="1">
    <citation type="journal article" date="2010" name="Nat. Commun.">
        <title>The complete sequence of the smallest known nuclear genome from the microsporidian Encephalitozoon intestinalis.</title>
        <authorList>
            <person name="Corradi N."/>
            <person name="Pombert J.-F."/>
            <person name="Farinelli L."/>
            <person name="Didier E.S."/>
            <person name="Keeling P.J."/>
        </authorList>
    </citation>
    <scope>NUCLEOTIDE SEQUENCE [LARGE SCALE GENOMIC DNA]</scope>
    <source>
        <strain evidence="1 2">ATCC 50506</strain>
    </source>
</reference>
<reference evidence="1 2" key="2">
    <citation type="journal article" date="2012" name="Proc. Natl. Acad. Sci. U.S.A.">
        <title>Gain and loss of multiple functionally related, horizontally transferred genes in the reduced genomes of two microsporidian parasites.</title>
        <authorList>
            <person name="Pombert J.-F."/>
            <person name="Selman M."/>
            <person name="Burki F."/>
            <person name="Bardell F.T."/>
            <person name="Farinelli L."/>
            <person name="Solter L.F."/>
            <person name="Whitman D.W."/>
            <person name="Weiss L.M."/>
            <person name="Corradi N."/>
            <person name="Keeling P.J."/>
        </authorList>
    </citation>
    <scope>NUCLEOTIDE SEQUENCE [LARGE SCALE GENOMIC DNA]</scope>
    <source>
        <strain evidence="1 2">ATCC 50506</strain>
    </source>
</reference>
<gene>
    <name evidence="1" type="ORF">Eint_091370</name>
</gene>
<dbReference type="Proteomes" id="UP000002313">
    <property type="component" value="Chromosome IX"/>
</dbReference>
<dbReference type="SUPFAM" id="SSF52540">
    <property type="entry name" value="P-loop containing nucleoside triphosphate hydrolases"/>
    <property type="match status" value="1"/>
</dbReference>
<evidence type="ECO:0008006" key="3">
    <source>
        <dbReference type="Google" id="ProtNLM"/>
    </source>
</evidence>
<proteinExistence type="predicted"/>
<dbReference type="HOGENOM" id="CLU_148791_0_0_1"/>
<protein>
    <recommendedName>
        <fullName evidence="3">G domain-containing protein</fullName>
    </recommendedName>
</protein>
<dbReference type="RefSeq" id="XP_003073625.1">
    <property type="nucleotide sequence ID" value="XM_003073579.1"/>
</dbReference>
<dbReference type="EMBL" id="CP001950">
    <property type="protein sequence ID" value="ADM12265.1"/>
    <property type="molecule type" value="Genomic_DNA"/>
</dbReference>
<dbReference type="AlphaFoldDB" id="E0S900"/>
<keyword evidence="2" id="KW-1185">Reference proteome</keyword>
<dbReference type="OrthoDB" id="2192681at2759"/>
<evidence type="ECO:0000313" key="2">
    <source>
        <dbReference type="Proteomes" id="UP000002313"/>
    </source>
</evidence>
<dbReference type="InterPro" id="IPR027417">
    <property type="entry name" value="P-loop_NTPase"/>
</dbReference>
<dbReference type="VEuPathDB" id="MicrosporidiaDB:Eint_091370"/>
<organism evidence="1 2">
    <name type="scientific">Encephalitozoon intestinalis (strain ATCC 50506)</name>
    <name type="common">Microsporidian parasite</name>
    <name type="synonym">Septata intestinalis</name>
    <dbReference type="NCBI Taxonomy" id="876142"/>
    <lineage>
        <taxon>Eukaryota</taxon>
        <taxon>Fungi</taxon>
        <taxon>Fungi incertae sedis</taxon>
        <taxon>Microsporidia</taxon>
        <taxon>Unikaryonidae</taxon>
        <taxon>Encephalitozoon</taxon>
    </lineage>
</organism>